<keyword evidence="2" id="KW-1185">Reference proteome</keyword>
<organism evidence="1 2">
    <name type="scientific">Chiloscyllium punctatum</name>
    <name type="common">Brownbanded bambooshark</name>
    <name type="synonym">Hemiscyllium punctatum</name>
    <dbReference type="NCBI Taxonomy" id="137246"/>
    <lineage>
        <taxon>Eukaryota</taxon>
        <taxon>Metazoa</taxon>
        <taxon>Chordata</taxon>
        <taxon>Craniata</taxon>
        <taxon>Vertebrata</taxon>
        <taxon>Chondrichthyes</taxon>
        <taxon>Elasmobranchii</taxon>
        <taxon>Galeomorphii</taxon>
        <taxon>Galeoidea</taxon>
        <taxon>Orectolobiformes</taxon>
        <taxon>Hemiscylliidae</taxon>
        <taxon>Chiloscyllium</taxon>
    </lineage>
</organism>
<comment type="caution">
    <text evidence="1">The sequence shown here is derived from an EMBL/GenBank/DDBJ whole genome shotgun (WGS) entry which is preliminary data.</text>
</comment>
<accession>A0A401SXY0</accession>
<evidence type="ECO:0000313" key="2">
    <source>
        <dbReference type="Proteomes" id="UP000287033"/>
    </source>
</evidence>
<name>A0A401SXY0_CHIPU</name>
<proteinExistence type="predicted"/>
<dbReference type="Proteomes" id="UP000287033">
    <property type="component" value="Unassembled WGS sequence"/>
</dbReference>
<gene>
    <name evidence="1" type="ORF">chiPu_0013745</name>
</gene>
<dbReference type="AlphaFoldDB" id="A0A401SXY0"/>
<sequence>MSRTSSSWAYGARDFATGILLCADEVGGGRYSHGPVRLYRKFRGLDTDEDRNVILSDLRERERVPPS</sequence>
<evidence type="ECO:0000313" key="1">
    <source>
        <dbReference type="EMBL" id="GCC35262.1"/>
    </source>
</evidence>
<reference evidence="1 2" key="1">
    <citation type="journal article" date="2018" name="Nat. Ecol. Evol.">
        <title>Shark genomes provide insights into elasmobranch evolution and the origin of vertebrates.</title>
        <authorList>
            <person name="Hara Y"/>
            <person name="Yamaguchi K"/>
            <person name="Onimaru K"/>
            <person name="Kadota M"/>
            <person name="Koyanagi M"/>
            <person name="Keeley SD"/>
            <person name="Tatsumi K"/>
            <person name="Tanaka K"/>
            <person name="Motone F"/>
            <person name="Kageyama Y"/>
            <person name="Nozu R"/>
            <person name="Adachi N"/>
            <person name="Nishimura O"/>
            <person name="Nakagawa R"/>
            <person name="Tanegashima C"/>
            <person name="Kiyatake I"/>
            <person name="Matsumoto R"/>
            <person name="Murakumo K"/>
            <person name="Nishida K"/>
            <person name="Terakita A"/>
            <person name="Kuratani S"/>
            <person name="Sato K"/>
            <person name="Hyodo S Kuraku.S."/>
        </authorList>
    </citation>
    <scope>NUCLEOTIDE SEQUENCE [LARGE SCALE GENOMIC DNA]</scope>
</reference>
<protein>
    <submittedName>
        <fullName evidence="1">Uncharacterized protein</fullName>
    </submittedName>
</protein>
<dbReference type="EMBL" id="BEZZ01000680">
    <property type="protein sequence ID" value="GCC35262.1"/>
    <property type="molecule type" value="Genomic_DNA"/>
</dbReference>